<sequence length="299" mass="32883">MALESDLIGVLVGGVIGGVILIIVLILLCYLACRPKSKQKYQKHRQFYDPGSYLPSVEPSLVHGSVSSLTKPHHGGRWISSDPYGGSLPTGMNRWGSNPGMYAVGPNPAYQQFHRGFHGFENLERGKAHSEQRLDTLGVSRQPVRRANSSMLQPPPGKAFYQARSPFVPLETNFETQLQETFISDGTIRDNSALFDMPRHSIESSSLGTPGSRARLLKNTNTDGGAYNFGYESEEEGEEEQEQQASPNHIGVVRPISRASHGTAKSDVGQHVNETAEAFKFLDGYFKDEEVTPIVGKHN</sequence>
<dbReference type="InParanoid" id="A0A1S3JAF7"/>
<evidence type="ECO:0000313" key="2">
    <source>
        <dbReference type="Proteomes" id="UP000085678"/>
    </source>
</evidence>
<protein>
    <submittedName>
        <fullName evidence="3">Uncharacterized protein LOC106171534 isoform X1</fullName>
    </submittedName>
</protein>
<name>A0A1S3JAF7_LINAN</name>
<dbReference type="RefSeq" id="XP_013407382.1">
    <property type="nucleotide sequence ID" value="XM_013551928.1"/>
</dbReference>
<keyword evidence="2" id="KW-1185">Reference proteome</keyword>
<dbReference type="KEGG" id="lak:106171534"/>
<keyword evidence="1" id="KW-0472">Membrane</keyword>
<evidence type="ECO:0000313" key="3">
    <source>
        <dbReference type="RefSeq" id="XP_013407382.1"/>
    </source>
</evidence>
<dbReference type="GeneID" id="106171534"/>
<gene>
    <name evidence="3" type="primary">LOC106171534</name>
</gene>
<organism evidence="2 3">
    <name type="scientific">Lingula anatina</name>
    <name type="common">Brachiopod</name>
    <name type="synonym">Lingula unguis</name>
    <dbReference type="NCBI Taxonomy" id="7574"/>
    <lineage>
        <taxon>Eukaryota</taxon>
        <taxon>Metazoa</taxon>
        <taxon>Spiralia</taxon>
        <taxon>Lophotrochozoa</taxon>
        <taxon>Brachiopoda</taxon>
        <taxon>Linguliformea</taxon>
        <taxon>Lingulata</taxon>
        <taxon>Lingulida</taxon>
        <taxon>Linguloidea</taxon>
        <taxon>Lingulidae</taxon>
        <taxon>Lingula</taxon>
    </lineage>
</organism>
<accession>A0A1S3JAF7</accession>
<keyword evidence="1" id="KW-1133">Transmembrane helix</keyword>
<keyword evidence="1" id="KW-0812">Transmembrane</keyword>
<feature type="transmembrane region" description="Helical" evidence="1">
    <location>
        <begin position="12"/>
        <end position="33"/>
    </location>
</feature>
<reference evidence="3" key="1">
    <citation type="submission" date="2025-08" db="UniProtKB">
        <authorList>
            <consortium name="RefSeq"/>
        </authorList>
    </citation>
    <scope>IDENTIFICATION</scope>
    <source>
        <tissue evidence="3">Gonads</tissue>
    </source>
</reference>
<evidence type="ECO:0000256" key="1">
    <source>
        <dbReference type="SAM" id="Phobius"/>
    </source>
</evidence>
<dbReference type="AlphaFoldDB" id="A0A1S3JAF7"/>
<dbReference type="Proteomes" id="UP000085678">
    <property type="component" value="Unplaced"/>
</dbReference>
<proteinExistence type="predicted"/>